<evidence type="ECO:0000259" key="9">
    <source>
        <dbReference type="PROSITE" id="PS50173"/>
    </source>
</evidence>
<feature type="non-terminal residue" evidence="10">
    <location>
        <position position="438"/>
    </location>
</feature>
<sequence>MDRDTILALCKGIRCITHVDLDAFYCQVEQNRLNVPASVPLAVQQWNGLIAVNYAARAAGIQRHMNVQEALAKCPDLKLVHVATYDDSNPEPSYHTNPRPSTHKVSLEPYRRASAKIFAVIARRAKNFERASIDEAYLDWTQDVVDRILALDPPPDSPTPKVEWDSETLGKLFDSESLPLSEESISWGDYMLYHAAQLTADLRRDILQELNLTCSAGIAHNKTIAKLCSSLHKPNKQTTMRTCSTLDFLAPLPISKIRSLGGKLGANVESQMGVKTCAELRERTLADLQLEFDPAVAQWLYRICRGECDQPVAARSKAKSMLAAKQMRPFATGMHQIEHWVTILAGEILTRVRDDLDVHSRWPKNLVIHVQPNTGDAKTKTVSFPSRHAVGDSPDALIAKAMTVITSVGSVLPCKYLSLQVNSFESIDTTDALAQWIR</sequence>
<protein>
    <recommendedName>
        <fullName evidence="9">UmuC domain-containing protein</fullName>
    </recommendedName>
</protein>
<keyword evidence="2" id="KW-0808">Transferase</keyword>
<feature type="domain" description="UmuC" evidence="9">
    <location>
        <begin position="16"/>
        <end position="261"/>
    </location>
</feature>
<dbReference type="PANTHER" id="PTHR45873">
    <property type="entry name" value="DNA POLYMERASE ETA"/>
    <property type="match status" value="1"/>
</dbReference>
<dbReference type="GO" id="GO:0005657">
    <property type="term" value="C:replication fork"/>
    <property type="evidence" value="ECO:0007669"/>
    <property type="project" value="UniProtKB-ARBA"/>
</dbReference>
<keyword evidence="3" id="KW-0479">Metal-binding</keyword>
<evidence type="ECO:0000256" key="8">
    <source>
        <dbReference type="ARBA" id="ARBA00023242"/>
    </source>
</evidence>
<dbReference type="Proteomes" id="UP000193411">
    <property type="component" value="Unassembled WGS sequence"/>
</dbReference>
<dbReference type="Pfam" id="PF21704">
    <property type="entry name" value="POLH-Rev1_HhH"/>
    <property type="match status" value="1"/>
</dbReference>
<dbReference type="SUPFAM" id="SSF100879">
    <property type="entry name" value="Lesion bypass DNA polymerase (Y-family), little finger domain"/>
    <property type="match status" value="1"/>
</dbReference>
<dbReference type="GO" id="GO:0009314">
    <property type="term" value="P:response to radiation"/>
    <property type="evidence" value="ECO:0007669"/>
    <property type="project" value="TreeGrafter"/>
</dbReference>
<dbReference type="GO" id="GO:0007064">
    <property type="term" value="P:mitotic sister chromatid cohesion"/>
    <property type="evidence" value="ECO:0007669"/>
    <property type="project" value="UniProtKB-ARBA"/>
</dbReference>
<name>A0A1Y2HJV7_9FUNG</name>
<dbReference type="GO" id="GO:0035861">
    <property type="term" value="C:site of double-strand break"/>
    <property type="evidence" value="ECO:0007669"/>
    <property type="project" value="TreeGrafter"/>
</dbReference>
<dbReference type="STRING" id="765915.A0A1Y2HJV7"/>
<dbReference type="InterPro" id="IPR043502">
    <property type="entry name" value="DNA/RNA_pol_sf"/>
</dbReference>
<keyword evidence="6" id="KW-0862">Zinc</keyword>
<reference evidence="10 11" key="1">
    <citation type="submission" date="2016-07" db="EMBL/GenBank/DDBJ databases">
        <title>Pervasive Adenine N6-methylation of Active Genes in Fungi.</title>
        <authorList>
            <consortium name="DOE Joint Genome Institute"/>
            <person name="Mondo S.J."/>
            <person name="Dannebaum R.O."/>
            <person name="Kuo R.C."/>
            <person name="Labutti K."/>
            <person name="Haridas S."/>
            <person name="Kuo A."/>
            <person name="Salamov A."/>
            <person name="Ahrendt S.R."/>
            <person name="Lipzen A."/>
            <person name="Sullivan W."/>
            <person name="Andreopoulos W.B."/>
            <person name="Clum A."/>
            <person name="Lindquist E."/>
            <person name="Daum C."/>
            <person name="Ramamoorthy G.K."/>
            <person name="Gryganskyi A."/>
            <person name="Culley D."/>
            <person name="Magnuson J.K."/>
            <person name="James T.Y."/>
            <person name="O'Malley M.A."/>
            <person name="Stajich J.E."/>
            <person name="Spatafora J.W."/>
            <person name="Visel A."/>
            <person name="Grigoriev I.V."/>
        </authorList>
    </citation>
    <scope>NUCLEOTIDE SEQUENCE [LARGE SCALE GENOMIC DNA]</scope>
    <source>
        <strain evidence="10 11">PL171</strain>
    </source>
</reference>
<evidence type="ECO:0000256" key="7">
    <source>
        <dbReference type="ARBA" id="ARBA00023204"/>
    </source>
</evidence>
<keyword evidence="7" id="KW-0234">DNA repair</keyword>
<dbReference type="AlphaFoldDB" id="A0A1Y2HJV7"/>
<dbReference type="OrthoDB" id="5723at2759"/>
<dbReference type="Gene3D" id="1.10.150.20">
    <property type="entry name" value="5' to 3' exonuclease, C-terminal subdomain"/>
    <property type="match status" value="1"/>
</dbReference>
<dbReference type="FunFam" id="3.40.1170.60:FF:000008">
    <property type="entry name" value="DNA polymerase eta subunit"/>
    <property type="match status" value="1"/>
</dbReference>
<keyword evidence="4" id="KW-0227">DNA damage</keyword>
<proteinExistence type="predicted"/>
<evidence type="ECO:0000313" key="10">
    <source>
        <dbReference type="EMBL" id="ORZ34887.1"/>
    </source>
</evidence>
<dbReference type="GO" id="GO:0008270">
    <property type="term" value="F:zinc ion binding"/>
    <property type="evidence" value="ECO:0007669"/>
    <property type="project" value="UniProtKB-KW"/>
</dbReference>
<comment type="subcellular location">
    <subcellularLocation>
        <location evidence="1">Nucleus</location>
    </subcellularLocation>
</comment>
<dbReference type="Gene3D" id="3.30.1490.100">
    <property type="entry name" value="DNA polymerase, Y-family, little finger domain"/>
    <property type="match status" value="1"/>
</dbReference>
<evidence type="ECO:0000256" key="4">
    <source>
        <dbReference type="ARBA" id="ARBA00022763"/>
    </source>
</evidence>
<evidence type="ECO:0000256" key="1">
    <source>
        <dbReference type="ARBA" id="ARBA00004123"/>
    </source>
</evidence>
<dbReference type="GO" id="GO:0042276">
    <property type="term" value="P:error-prone translesion synthesis"/>
    <property type="evidence" value="ECO:0007669"/>
    <property type="project" value="TreeGrafter"/>
</dbReference>
<dbReference type="InterPro" id="IPR052230">
    <property type="entry name" value="DNA_polymerase_eta"/>
</dbReference>
<dbReference type="EMBL" id="MCFL01000025">
    <property type="protein sequence ID" value="ORZ34887.1"/>
    <property type="molecule type" value="Genomic_DNA"/>
</dbReference>
<dbReference type="Gene3D" id="3.40.1170.60">
    <property type="match status" value="1"/>
</dbReference>
<keyword evidence="8" id="KW-0539">Nucleus</keyword>
<evidence type="ECO:0000256" key="2">
    <source>
        <dbReference type="ARBA" id="ARBA00022679"/>
    </source>
</evidence>
<dbReference type="Pfam" id="PF00817">
    <property type="entry name" value="IMS"/>
    <property type="match status" value="1"/>
</dbReference>
<evidence type="ECO:0000313" key="11">
    <source>
        <dbReference type="Proteomes" id="UP000193411"/>
    </source>
</evidence>
<keyword evidence="11" id="KW-1185">Reference proteome</keyword>
<dbReference type="PANTHER" id="PTHR45873:SF1">
    <property type="entry name" value="DNA POLYMERASE ETA"/>
    <property type="match status" value="1"/>
</dbReference>
<dbReference type="SUPFAM" id="SSF56672">
    <property type="entry name" value="DNA/RNA polymerases"/>
    <property type="match status" value="1"/>
</dbReference>
<organism evidence="10 11">
    <name type="scientific">Catenaria anguillulae PL171</name>
    <dbReference type="NCBI Taxonomy" id="765915"/>
    <lineage>
        <taxon>Eukaryota</taxon>
        <taxon>Fungi</taxon>
        <taxon>Fungi incertae sedis</taxon>
        <taxon>Blastocladiomycota</taxon>
        <taxon>Blastocladiomycetes</taxon>
        <taxon>Blastocladiales</taxon>
        <taxon>Catenariaceae</taxon>
        <taxon>Catenaria</taxon>
    </lineage>
</organism>
<dbReference type="Gene3D" id="3.30.70.270">
    <property type="match status" value="1"/>
</dbReference>
<dbReference type="GO" id="GO:0005634">
    <property type="term" value="C:nucleus"/>
    <property type="evidence" value="ECO:0007669"/>
    <property type="project" value="UniProtKB-SubCell"/>
</dbReference>
<dbReference type="GO" id="GO:0003887">
    <property type="term" value="F:DNA-directed DNA polymerase activity"/>
    <property type="evidence" value="ECO:0007669"/>
    <property type="project" value="TreeGrafter"/>
</dbReference>
<dbReference type="InterPro" id="IPR036775">
    <property type="entry name" value="DNA_pol_Y-fam_lit_finger_sf"/>
</dbReference>
<dbReference type="GO" id="GO:0006281">
    <property type="term" value="P:DNA repair"/>
    <property type="evidence" value="ECO:0007669"/>
    <property type="project" value="UniProtKB-KW"/>
</dbReference>
<dbReference type="InterPro" id="IPR001126">
    <property type="entry name" value="UmuC"/>
</dbReference>
<dbReference type="InterPro" id="IPR043128">
    <property type="entry name" value="Rev_trsase/Diguanyl_cyclase"/>
</dbReference>
<evidence type="ECO:0000256" key="3">
    <source>
        <dbReference type="ARBA" id="ARBA00022723"/>
    </source>
</evidence>
<accession>A0A1Y2HJV7</accession>
<dbReference type="PROSITE" id="PS50173">
    <property type="entry name" value="UMUC"/>
    <property type="match status" value="1"/>
</dbReference>
<keyword evidence="5" id="KW-0863">Zinc-finger</keyword>
<dbReference type="PIRSF" id="PIRSF036603">
    <property type="entry name" value="DPol_eta"/>
    <property type="match status" value="1"/>
</dbReference>
<dbReference type="FunFam" id="1.10.150.20:FF:000014">
    <property type="entry name" value="Polymerase (DNA directed), eta"/>
    <property type="match status" value="1"/>
</dbReference>
<evidence type="ECO:0000256" key="5">
    <source>
        <dbReference type="ARBA" id="ARBA00022771"/>
    </source>
</evidence>
<dbReference type="GO" id="GO:0003684">
    <property type="term" value="F:damaged DNA binding"/>
    <property type="evidence" value="ECO:0007669"/>
    <property type="project" value="InterPro"/>
</dbReference>
<gene>
    <name evidence="10" type="ORF">BCR44DRAFT_1390110</name>
</gene>
<evidence type="ECO:0000256" key="6">
    <source>
        <dbReference type="ARBA" id="ARBA00022833"/>
    </source>
</evidence>
<dbReference type="GO" id="GO:0070987">
    <property type="term" value="P:error-free translesion synthesis"/>
    <property type="evidence" value="ECO:0007669"/>
    <property type="project" value="UniProtKB-ARBA"/>
</dbReference>
<comment type="caution">
    <text evidence="10">The sequence shown here is derived from an EMBL/GenBank/DDBJ whole genome shotgun (WGS) entry which is preliminary data.</text>
</comment>